<name>A0A6G0T3J3_APHGL</name>
<accession>A0A6G0T3J3</accession>
<keyword evidence="1" id="KW-1133">Transmembrane helix</keyword>
<keyword evidence="3" id="KW-1185">Reference proteome</keyword>
<keyword evidence="1" id="KW-0472">Membrane</keyword>
<comment type="caution">
    <text evidence="2">The sequence shown here is derived from an EMBL/GenBank/DDBJ whole genome shotgun (WGS) entry which is preliminary data.</text>
</comment>
<proteinExistence type="predicted"/>
<evidence type="ECO:0000313" key="2">
    <source>
        <dbReference type="EMBL" id="KAE9524491.1"/>
    </source>
</evidence>
<dbReference type="Proteomes" id="UP000475862">
    <property type="component" value="Unassembled WGS sequence"/>
</dbReference>
<sequence>MIKLVLSSGILINIMIIAIYYMDLIDKAKLMKNLSSECNRRVFSIAPTISLYVHWLETYANIEMCLSLIYVIETNFNELNCNVCNLLVVLTLLSNVLKLYCVHIPFQQRIIKTFYAFPEFYLGLGQNPLKTLKSLEVLTESFALETNSLLIKCINLKSGNIITFYPFPRYLLGFHLEIKMLALLL</sequence>
<reference evidence="2 3" key="1">
    <citation type="submission" date="2019-08" db="EMBL/GenBank/DDBJ databases">
        <title>The genome of the soybean aphid Biotype 1, its phylome, world population structure and adaptation to the North American continent.</title>
        <authorList>
            <person name="Giordano R."/>
            <person name="Donthu R.K."/>
            <person name="Hernandez A.G."/>
            <person name="Wright C.L."/>
            <person name="Zimin A.V."/>
        </authorList>
    </citation>
    <scope>NUCLEOTIDE SEQUENCE [LARGE SCALE GENOMIC DNA]</scope>
    <source>
        <tissue evidence="2">Whole aphids</tissue>
    </source>
</reference>
<feature type="transmembrane region" description="Helical" evidence="1">
    <location>
        <begin position="6"/>
        <end position="25"/>
    </location>
</feature>
<protein>
    <submittedName>
        <fullName evidence="2">Uncharacterized protein</fullName>
    </submittedName>
</protein>
<evidence type="ECO:0000313" key="3">
    <source>
        <dbReference type="Proteomes" id="UP000475862"/>
    </source>
</evidence>
<gene>
    <name evidence="2" type="ORF">AGLY_015079</name>
</gene>
<evidence type="ECO:0000256" key="1">
    <source>
        <dbReference type="SAM" id="Phobius"/>
    </source>
</evidence>
<dbReference type="EMBL" id="VYZN01000066">
    <property type="protein sequence ID" value="KAE9524491.1"/>
    <property type="molecule type" value="Genomic_DNA"/>
</dbReference>
<dbReference type="AlphaFoldDB" id="A0A6G0T3J3"/>
<keyword evidence="1" id="KW-0812">Transmembrane</keyword>
<organism evidence="2 3">
    <name type="scientific">Aphis glycines</name>
    <name type="common">Soybean aphid</name>
    <dbReference type="NCBI Taxonomy" id="307491"/>
    <lineage>
        <taxon>Eukaryota</taxon>
        <taxon>Metazoa</taxon>
        <taxon>Ecdysozoa</taxon>
        <taxon>Arthropoda</taxon>
        <taxon>Hexapoda</taxon>
        <taxon>Insecta</taxon>
        <taxon>Pterygota</taxon>
        <taxon>Neoptera</taxon>
        <taxon>Paraneoptera</taxon>
        <taxon>Hemiptera</taxon>
        <taxon>Sternorrhyncha</taxon>
        <taxon>Aphidomorpha</taxon>
        <taxon>Aphidoidea</taxon>
        <taxon>Aphididae</taxon>
        <taxon>Aphidini</taxon>
        <taxon>Aphis</taxon>
        <taxon>Aphis</taxon>
    </lineage>
</organism>